<keyword evidence="12" id="KW-0378">Hydrolase</keyword>
<keyword evidence="9 10" id="KW-0472">Membrane</keyword>
<evidence type="ECO:0000256" key="4">
    <source>
        <dbReference type="ARBA" id="ARBA00022723"/>
    </source>
</evidence>
<evidence type="ECO:0000313" key="13">
    <source>
        <dbReference type="Proteomes" id="UP000005540"/>
    </source>
</evidence>
<keyword evidence="5 10" id="KW-0547">Nucleotide-binding</keyword>
<feature type="transmembrane region" description="Helical" evidence="10">
    <location>
        <begin position="595"/>
        <end position="614"/>
    </location>
</feature>
<dbReference type="PANTHER" id="PTHR43520:SF8">
    <property type="entry name" value="P-TYPE CU(+) TRANSPORTER"/>
    <property type="match status" value="1"/>
</dbReference>
<evidence type="ECO:0000256" key="9">
    <source>
        <dbReference type="ARBA" id="ARBA00023136"/>
    </source>
</evidence>
<comment type="caution">
    <text evidence="12">The sequence shown here is derived from an EMBL/GenBank/DDBJ whole genome shotgun (WGS) entry which is preliminary data.</text>
</comment>
<keyword evidence="6 10" id="KW-0067">ATP-binding</keyword>
<feature type="transmembrane region" description="Helical" evidence="10">
    <location>
        <begin position="44"/>
        <end position="67"/>
    </location>
</feature>
<organism evidence="12 13">
    <name type="scientific">Sulfurihydrogenibium yellowstonense SS-5</name>
    <dbReference type="NCBI Taxonomy" id="432331"/>
    <lineage>
        <taxon>Bacteria</taxon>
        <taxon>Pseudomonadati</taxon>
        <taxon>Aquificota</taxon>
        <taxon>Aquificia</taxon>
        <taxon>Aquificales</taxon>
        <taxon>Hydrogenothermaceae</taxon>
        <taxon>Sulfurihydrogenibium</taxon>
    </lineage>
</organism>
<keyword evidence="10" id="KW-1003">Cell membrane</keyword>
<dbReference type="GO" id="GO:0005524">
    <property type="term" value="F:ATP binding"/>
    <property type="evidence" value="ECO:0007669"/>
    <property type="project" value="UniProtKB-UniRule"/>
</dbReference>
<evidence type="ECO:0000256" key="8">
    <source>
        <dbReference type="ARBA" id="ARBA00022989"/>
    </source>
</evidence>
<name>C4FK53_9AQUI</name>
<evidence type="ECO:0000256" key="6">
    <source>
        <dbReference type="ARBA" id="ARBA00022840"/>
    </source>
</evidence>
<keyword evidence="7" id="KW-1278">Translocase</keyword>
<dbReference type="InterPro" id="IPR001757">
    <property type="entry name" value="P_typ_ATPase"/>
</dbReference>
<feature type="transmembrane region" description="Helical" evidence="10">
    <location>
        <begin position="6"/>
        <end position="23"/>
    </location>
</feature>
<dbReference type="EMBL" id="ABZS01000081">
    <property type="protein sequence ID" value="EEP60543.1"/>
    <property type="molecule type" value="Genomic_DNA"/>
</dbReference>
<dbReference type="InterPro" id="IPR023214">
    <property type="entry name" value="HAD_sf"/>
</dbReference>
<dbReference type="SFLD" id="SFLDS00003">
    <property type="entry name" value="Haloacid_Dehalogenase"/>
    <property type="match status" value="1"/>
</dbReference>
<dbReference type="PROSITE" id="PS00154">
    <property type="entry name" value="ATPASE_E1_E2"/>
    <property type="match status" value="1"/>
</dbReference>
<keyword evidence="4 10" id="KW-0479">Metal-binding</keyword>
<dbReference type="GO" id="GO:0005507">
    <property type="term" value="F:copper ion binding"/>
    <property type="evidence" value="ECO:0007669"/>
    <property type="project" value="TreeGrafter"/>
</dbReference>
<feature type="transmembrane region" description="Helical" evidence="10">
    <location>
        <begin position="73"/>
        <end position="92"/>
    </location>
</feature>
<dbReference type="NCBIfam" id="TIGR01511">
    <property type="entry name" value="ATPase-IB1_Cu"/>
    <property type="match status" value="1"/>
</dbReference>
<dbReference type="NCBIfam" id="TIGR01525">
    <property type="entry name" value="ATPase-IB_hvy"/>
    <property type="match status" value="1"/>
</dbReference>
<keyword evidence="8 10" id="KW-1133">Transmembrane helix</keyword>
<dbReference type="PRINTS" id="PR00943">
    <property type="entry name" value="CUATPASE"/>
</dbReference>
<dbReference type="FunFam" id="2.70.150.10:FF:000002">
    <property type="entry name" value="Copper-transporting ATPase 1, putative"/>
    <property type="match status" value="1"/>
</dbReference>
<accession>C4FK53</accession>
<dbReference type="GO" id="GO:0005886">
    <property type="term" value="C:plasma membrane"/>
    <property type="evidence" value="ECO:0007669"/>
    <property type="project" value="UniProtKB-SubCell"/>
</dbReference>
<dbReference type="CDD" id="cd02094">
    <property type="entry name" value="P-type_ATPase_Cu-like"/>
    <property type="match status" value="1"/>
</dbReference>
<dbReference type="InterPro" id="IPR059000">
    <property type="entry name" value="ATPase_P-type_domA"/>
</dbReference>
<keyword evidence="3 10" id="KW-0812">Transmembrane</keyword>
<feature type="domain" description="P-type ATPase A" evidence="11">
    <location>
        <begin position="110"/>
        <end position="209"/>
    </location>
</feature>
<dbReference type="InterPro" id="IPR023298">
    <property type="entry name" value="ATPase_P-typ_TM_dom_sf"/>
</dbReference>
<evidence type="ECO:0000256" key="7">
    <source>
        <dbReference type="ARBA" id="ARBA00022967"/>
    </source>
</evidence>
<dbReference type="SFLD" id="SFLDF00027">
    <property type="entry name" value="p-type_atpase"/>
    <property type="match status" value="1"/>
</dbReference>
<dbReference type="InterPro" id="IPR044492">
    <property type="entry name" value="P_typ_ATPase_HD_dom"/>
</dbReference>
<dbReference type="SUPFAM" id="SSF81653">
    <property type="entry name" value="Calcium ATPase, transduction domain A"/>
    <property type="match status" value="1"/>
</dbReference>
<dbReference type="GO" id="GO:0016887">
    <property type="term" value="F:ATP hydrolysis activity"/>
    <property type="evidence" value="ECO:0007669"/>
    <property type="project" value="InterPro"/>
</dbReference>
<feature type="transmembrane region" description="Helical" evidence="10">
    <location>
        <begin position="568"/>
        <end position="589"/>
    </location>
</feature>
<dbReference type="InterPro" id="IPR036412">
    <property type="entry name" value="HAD-like_sf"/>
</dbReference>
<dbReference type="SUPFAM" id="SSF81665">
    <property type="entry name" value="Calcium ATPase, transmembrane domain M"/>
    <property type="match status" value="1"/>
</dbReference>
<evidence type="ECO:0000256" key="5">
    <source>
        <dbReference type="ARBA" id="ARBA00022741"/>
    </source>
</evidence>
<evidence type="ECO:0000259" key="11">
    <source>
        <dbReference type="Pfam" id="PF00122"/>
    </source>
</evidence>
<dbReference type="AlphaFoldDB" id="C4FK53"/>
<evidence type="ECO:0000256" key="10">
    <source>
        <dbReference type="RuleBase" id="RU362081"/>
    </source>
</evidence>
<sequence length="622" mass="69230">MFIKFPYNEYFQFIIASIIQFYGGYEFYKSSFMSLKNRLADMNLLVFLGTFSAYFYSILVLLFPSFFPENTRHVYFEGSSAIITFVLLGRYLEQKSKLKATDFMKNLLSLKPTYATIIVDGKEYQVKAENIVKGDIIIVRPGDKIPVDGIIIEGQTEVEQSFLTGESNLVYKKEGDEVLGGSINKVGVIKIKATKNAKDSVLNQIINLLLEAQSKKPKIGQLADRISQVFVPSVLIFAIIVINIWYYLGYPLNFAFTTALAVLVIACPCALGLATPIAIVNIVGRAAKEGILIKNPEVIENLKDIGIVIFDKTGTLTEGKFQVVDTLYKGSKEELEMILSLEKDINHPISQSIVSFMKENGFNFVNIFQKQILAGRGITGIFDNKNLYVGNKKLFEEIGINISDEFLEFLKKNEENGYTVIFGAVDDRIVLALAVSDSIKKEAFEVLKWFKNKGVKTVLLTGDNEKVAKNVAKTLGIDEVYWQLTPIDKYKFIKNLKSDYEKSIVFVGDGINDAPAMAECDVGIAVESASDITKDAGDIILLNSNLKGVIKAVVLAEKGLKITKQNLFWAYVYNLIGIPVAAGFLYPIFGTLLNPMYAGMAMAFSSITVVLNALRLRRISLE</sequence>
<keyword evidence="13" id="KW-1185">Reference proteome</keyword>
<protein>
    <submittedName>
        <fullName evidence="12">Copper-translocating P-type ATPase</fullName>
        <ecNumber evidence="12">3.6.3.4</ecNumber>
    </submittedName>
</protein>
<comment type="subcellular location">
    <subcellularLocation>
        <location evidence="10">Cell membrane</location>
    </subcellularLocation>
    <subcellularLocation>
        <location evidence="1">Endomembrane system</location>
        <topology evidence="1">Multi-pass membrane protein</topology>
    </subcellularLocation>
</comment>
<comment type="similarity">
    <text evidence="2 10">Belongs to the cation transport ATPase (P-type) (TC 3.A.3) family. Type IB subfamily.</text>
</comment>
<evidence type="ECO:0000256" key="3">
    <source>
        <dbReference type="ARBA" id="ARBA00022692"/>
    </source>
</evidence>
<dbReference type="GO" id="GO:0043682">
    <property type="term" value="F:P-type divalent copper transporter activity"/>
    <property type="evidence" value="ECO:0007669"/>
    <property type="project" value="TreeGrafter"/>
</dbReference>
<dbReference type="PANTHER" id="PTHR43520">
    <property type="entry name" value="ATP7, ISOFORM B"/>
    <property type="match status" value="1"/>
</dbReference>
<dbReference type="Gene3D" id="3.40.50.1000">
    <property type="entry name" value="HAD superfamily/HAD-like"/>
    <property type="match status" value="1"/>
</dbReference>
<dbReference type="Pfam" id="PF00702">
    <property type="entry name" value="Hydrolase"/>
    <property type="match status" value="1"/>
</dbReference>
<evidence type="ECO:0000256" key="2">
    <source>
        <dbReference type="ARBA" id="ARBA00006024"/>
    </source>
</evidence>
<dbReference type="Gene3D" id="2.70.150.10">
    <property type="entry name" value="Calcium-transporting ATPase, cytoplasmic transduction domain A"/>
    <property type="match status" value="1"/>
</dbReference>
<dbReference type="OrthoDB" id="9779at2"/>
<feature type="transmembrane region" description="Helical" evidence="10">
    <location>
        <begin position="254"/>
        <end position="284"/>
    </location>
</feature>
<gene>
    <name evidence="12" type="ORF">SULYE_0953</name>
</gene>
<dbReference type="InterPro" id="IPR027256">
    <property type="entry name" value="P-typ_ATPase_IB"/>
</dbReference>
<dbReference type="RefSeq" id="WP_007546930.1">
    <property type="nucleotide sequence ID" value="NZ_ABZS01000081.1"/>
</dbReference>
<evidence type="ECO:0000313" key="12">
    <source>
        <dbReference type="EMBL" id="EEP60543.1"/>
    </source>
</evidence>
<reference evidence="12 13" key="1">
    <citation type="submission" date="2009-04" db="EMBL/GenBank/DDBJ databases">
        <authorList>
            <person name="Reysenbach A.-L."/>
            <person name="Heidelberg J.F."/>
            <person name="Nelson W.C."/>
        </authorList>
    </citation>
    <scope>NUCLEOTIDE SEQUENCE [LARGE SCALE GENOMIC DNA]</scope>
    <source>
        <strain evidence="12 13">SS-5</strain>
    </source>
</reference>
<evidence type="ECO:0000256" key="1">
    <source>
        <dbReference type="ARBA" id="ARBA00004127"/>
    </source>
</evidence>
<dbReference type="SUPFAM" id="SSF56784">
    <property type="entry name" value="HAD-like"/>
    <property type="match status" value="1"/>
</dbReference>
<dbReference type="InterPro" id="IPR018303">
    <property type="entry name" value="ATPase_P-typ_P_site"/>
</dbReference>
<dbReference type="Pfam" id="PF00122">
    <property type="entry name" value="E1-E2_ATPase"/>
    <property type="match status" value="1"/>
</dbReference>
<dbReference type="InterPro" id="IPR008250">
    <property type="entry name" value="ATPase_P-typ_transduc_dom_A_sf"/>
</dbReference>
<feature type="transmembrane region" description="Helical" evidence="10">
    <location>
        <begin position="229"/>
        <end position="248"/>
    </location>
</feature>
<proteinExistence type="inferred from homology"/>
<dbReference type="GO" id="GO:0012505">
    <property type="term" value="C:endomembrane system"/>
    <property type="evidence" value="ECO:0007669"/>
    <property type="project" value="UniProtKB-SubCell"/>
</dbReference>
<dbReference type="GO" id="GO:0055070">
    <property type="term" value="P:copper ion homeostasis"/>
    <property type="evidence" value="ECO:0007669"/>
    <property type="project" value="TreeGrafter"/>
</dbReference>
<dbReference type="PRINTS" id="PR00119">
    <property type="entry name" value="CATATPASE"/>
</dbReference>
<dbReference type="Gene3D" id="3.40.1110.10">
    <property type="entry name" value="Calcium-transporting ATPase, cytoplasmic domain N"/>
    <property type="match status" value="1"/>
</dbReference>
<dbReference type="Proteomes" id="UP000005540">
    <property type="component" value="Unassembled WGS sequence"/>
</dbReference>
<dbReference type="InterPro" id="IPR023299">
    <property type="entry name" value="ATPase_P-typ_cyto_dom_N"/>
</dbReference>
<dbReference type="EC" id="3.6.3.4" evidence="12"/>
<dbReference type="NCBIfam" id="TIGR01494">
    <property type="entry name" value="ATPase_P-type"/>
    <property type="match status" value="1"/>
</dbReference>
<dbReference type="SFLD" id="SFLDG00002">
    <property type="entry name" value="C1.7:_P-type_atpase_like"/>
    <property type="match status" value="1"/>
</dbReference>